<keyword evidence="4" id="KW-0560">Oxidoreductase</keyword>
<reference evidence="12" key="1">
    <citation type="submission" date="2015-06" db="EMBL/GenBank/DDBJ databases">
        <title>Complete genome sequence and metabolic analysis of phthalate degradation pathway in Gordonia sp. QH-11.</title>
        <authorList>
            <person name="Jin D."/>
            <person name="Kong X."/>
            <person name="Bai Z."/>
        </authorList>
    </citation>
    <scope>NUCLEOTIDE SEQUENCE [LARGE SCALE GENOMIC DNA]</scope>
    <source>
        <strain evidence="12">QH-11</strain>
    </source>
</reference>
<proteinExistence type="inferred from homology"/>
<feature type="domain" description="FAD-dependent oxidoreductase 2 FAD-binding" evidence="10">
    <location>
        <begin position="14"/>
        <end position="535"/>
    </location>
</feature>
<keyword evidence="5" id="KW-0753">Steroid metabolism</keyword>
<evidence type="ECO:0000259" key="10">
    <source>
        <dbReference type="Pfam" id="PF00890"/>
    </source>
</evidence>
<dbReference type="InterPro" id="IPR027477">
    <property type="entry name" value="Succ_DH/fumarate_Rdtase_cat_sf"/>
</dbReference>
<evidence type="ECO:0000256" key="6">
    <source>
        <dbReference type="ARBA" id="ARBA00051951"/>
    </source>
</evidence>
<dbReference type="SUPFAM" id="SSF56425">
    <property type="entry name" value="Succinate dehydrogenase/fumarate reductase flavoprotein, catalytic domain"/>
    <property type="match status" value="1"/>
</dbReference>
<dbReference type="InterPro" id="IPR050315">
    <property type="entry name" value="FAD-oxidoreductase_2"/>
</dbReference>
<dbReference type="EMBL" id="CP011853">
    <property type="protein sequence ID" value="ALG83670.1"/>
    <property type="molecule type" value="Genomic_DNA"/>
</dbReference>
<dbReference type="SUPFAM" id="SSF51905">
    <property type="entry name" value="FAD/NAD(P)-binding domain"/>
    <property type="match status" value="1"/>
</dbReference>
<accession>A0A0N9N939</accession>
<evidence type="ECO:0000313" key="11">
    <source>
        <dbReference type="EMBL" id="ALG83670.1"/>
    </source>
</evidence>
<dbReference type="PANTHER" id="PTHR43400">
    <property type="entry name" value="FUMARATE REDUCTASE"/>
    <property type="match status" value="1"/>
</dbReference>
<dbReference type="Proteomes" id="UP000063789">
    <property type="component" value="Chromosome"/>
</dbReference>
<evidence type="ECO:0000256" key="5">
    <source>
        <dbReference type="ARBA" id="ARBA00023221"/>
    </source>
</evidence>
<dbReference type="PATRIC" id="fig|1136941.3.peg.622"/>
<comment type="catalytic activity">
    <reaction evidence="6">
        <text>a 3-oxosteroid + A = a 3-oxo-Delta(1)-steroid + AH2</text>
        <dbReference type="Rhea" id="RHEA:13329"/>
        <dbReference type="ChEBI" id="CHEBI:13193"/>
        <dbReference type="ChEBI" id="CHEBI:17499"/>
        <dbReference type="ChEBI" id="CHEBI:20156"/>
        <dbReference type="ChEBI" id="CHEBI:47788"/>
        <dbReference type="EC" id="1.3.99.4"/>
    </reaction>
</comment>
<dbReference type="OrthoDB" id="9813348at2"/>
<gene>
    <name evidence="11" type="ORF">ACH46_03080</name>
</gene>
<evidence type="ECO:0000256" key="7">
    <source>
        <dbReference type="ARBA" id="ARBA00061147"/>
    </source>
</evidence>
<dbReference type="Gene3D" id="3.50.50.60">
    <property type="entry name" value="FAD/NAD(P)-binding domain"/>
    <property type="match status" value="2"/>
</dbReference>
<keyword evidence="12" id="KW-1185">Reference proteome</keyword>
<evidence type="ECO:0000256" key="2">
    <source>
        <dbReference type="ARBA" id="ARBA00022630"/>
    </source>
</evidence>
<dbReference type="InterPro" id="IPR003953">
    <property type="entry name" value="FAD-dep_OxRdtase_2_FAD-bd"/>
</dbReference>
<dbReference type="GO" id="GO:0047571">
    <property type="term" value="F:3-oxosteroid 1-dehydrogenase activity"/>
    <property type="evidence" value="ECO:0007669"/>
    <property type="project" value="UniProtKB-EC"/>
</dbReference>
<organism evidence="11 12">
    <name type="scientific">Gordonia phthalatica</name>
    <dbReference type="NCBI Taxonomy" id="1136941"/>
    <lineage>
        <taxon>Bacteria</taxon>
        <taxon>Bacillati</taxon>
        <taxon>Actinomycetota</taxon>
        <taxon>Actinomycetes</taxon>
        <taxon>Mycobacteriales</taxon>
        <taxon>Gordoniaceae</taxon>
        <taxon>Gordonia</taxon>
    </lineage>
</organism>
<dbReference type="FunFam" id="3.50.50.60:FF:000208">
    <property type="entry name" value="3-ketosteroid dehydrogenase"/>
    <property type="match status" value="1"/>
</dbReference>
<evidence type="ECO:0000313" key="12">
    <source>
        <dbReference type="Proteomes" id="UP000063789"/>
    </source>
</evidence>
<sequence>MSDTQNAQWDEEYDLVVVGSGAGGMTAALTAADRKLKTLIVEKADVYGGNTALSGGGVWVPNNPTLRKLGIVDDPADVRRYLDSIVGDQVPSANLDAFIEQGPKMLDFLDRSPHIRWSWCTGYADYHPENPGGHPRGRSIEPVPVDRHALGVDEAQLRPDAIPTPPGLYITQKDFVALNMIARTWKAKRAALATGFKAVKAVVLKRDMASLGQALIIRLRLALQDTDVRLWLSSPMQSLITDESGAVIGVEVTRGGKTRRIRATRGVVLASGGFEFNDEMRKQYLPEGSHENFSAGAESNTGDGIRAGEAVGAAVSLMDDAWWMPSIHTPRGTNQTMVAERSVPRAIIVDQHGKRFTNEAAPYVTFTHEQLAGHHGPAWFVFDALAKKRYPVGGIMPGQKFPEKWYSSGLLVVADTIEELAGKIGVPVEQFRATVDRYNRMVPSGRDDDFQRGESAYDRYYGDPTLPNPVLDSIDQGPFYGLKMVVGDLGTKGGLVYNENAQVLRGDGSVIGGLYAVGNTSAAVMGNDYAGPGATIGPAMTFGYVAANHAADVKVAETV</sequence>
<keyword evidence="5" id="KW-0443">Lipid metabolism</keyword>
<evidence type="ECO:0000256" key="9">
    <source>
        <dbReference type="ARBA" id="ARBA00069709"/>
    </source>
</evidence>
<comment type="similarity">
    <text evidence="7">Belongs to the FAD-dependent oxidoreductase 2 family. 3-oxosteroid dehydrogenase subfamily.</text>
</comment>
<evidence type="ECO:0000256" key="8">
    <source>
        <dbReference type="ARBA" id="ARBA00066536"/>
    </source>
</evidence>
<dbReference type="KEGG" id="goq:ACH46_03080"/>
<dbReference type="PANTHER" id="PTHR43400:SF10">
    <property type="entry name" value="3-OXOSTEROID 1-DEHYDROGENASE"/>
    <property type="match status" value="1"/>
</dbReference>
<dbReference type="AlphaFoldDB" id="A0A0N9N939"/>
<dbReference type="EC" id="1.3.99.4" evidence="8"/>
<comment type="cofactor">
    <cofactor evidence="1">
        <name>FAD</name>
        <dbReference type="ChEBI" id="CHEBI:57692"/>
    </cofactor>
</comment>
<dbReference type="InterPro" id="IPR036188">
    <property type="entry name" value="FAD/NAD-bd_sf"/>
</dbReference>
<name>A0A0N9N939_9ACTN</name>
<evidence type="ECO:0000256" key="3">
    <source>
        <dbReference type="ARBA" id="ARBA00022827"/>
    </source>
</evidence>
<dbReference type="Pfam" id="PF00890">
    <property type="entry name" value="FAD_binding_2"/>
    <property type="match status" value="1"/>
</dbReference>
<protein>
    <recommendedName>
        <fullName evidence="9">3-oxosteroid 1-dehydrogenase</fullName>
        <ecNumber evidence="8">1.3.99.4</ecNumber>
    </recommendedName>
</protein>
<dbReference type="STRING" id="1136941.ACH46_03080"/>
<evidence type="ECO:0000256" key="4">
    <source>
        <dbReference type="ARBA" id="ARBA00023002"/>
    </source>
</evidence>
<keyword evidence="2" id="KW-0285">Flavoprotein</keyword>
<dbReference type="RefSeq" id="WP_062391625.1">
    <property type="nucleotide sequence ID" value="NZ_CP011853.1"/>
</dbReference>
<evidence type="ECO:0000256" key="1">
    <source>
        <dbReference type="ARBA" id="ARBA00001974"/>
    </source>
</evidence>
<dbReference type="PRINTS" id="PR00411">
    <property type="entry name" value="PNDRDTASEI"/>
</dbReference>
<dbReference type="GO" id="GO:0008202">
    <property type="term" value="P:steroid metabolic process"/>
    <property type="evidence" value="ECO:0007669"/>
    <property type="project" value="UniProtKB-KW"/>
</dbReference>
<reference evidence="11 12" key="2">
    <citation type="journal article" date="2017" name="Int. J. Syst. Evol. Microbiol.">
        <title>Gordonia phthalatica sp. nov., a di-n-butyl phthalate-degrading bacterium isolated from activated sludge.</title>
        <authorList>
            <person name="Jin D."/>
            <person name="Kong X."/>
            <person name="Jia M."/>
            <person name="Yu X."/>
            <person name="Wang X."/>
            <person name="Zhuang X."/>
            <person name="Deng Y."/>
            <person name="Bai Z."/>
        </authorList>
    </citation>
    <scope>NUCLEOTIDE SEQUENCE [LARGE SCALE GENOMIC DNA]</scope>
    <source>
        <strain evidence="11 12">QH-11</strain>
    </source>
</reference>
<keyword evidence="3" id="KW-0274">FAD</keyword>